<sequence>MSRVLFVTNDFPTRRGGIETFILALCERLPPDEVVVYTASMPGDRDYDAKLPFPVYRDPAATLLPTPAVARRVIEVMQHHDCDRIVFGASAPLGLLAPRLRRAGARRMVALTHGHEVWWARVPVARRLLRRIGDSMDVMTYVSEWCRDRIAPALSPQAAARMQPLSPGVDTERFYPGCGGAEVRARLGIPPDAPVVVCTARMVKRKGQDTLVKAWPQVLAERPDVVLLLVGDGPHRAAVERMARRRRLGDSVIFTGSVPWEEVPAYTDAGDVFAMPCRTRRFGLEAEAFGIVFLEAQACGLPVLVGSSGGTRETFRPYETGLLVSRRDSEKLTHLLLRLIEQVSTTSREACFLTWARDHDWRVSSLRLQNALAESLV</sequence>
<dbReference type="InterPro" id="IPR001296">
    <property type="entry name" value="Glyco_trans_1"/>
</dbReference>
<name>A0A7G9RC41_9ACTN</name>
<dbReference type="Gene3D" id="3.40.50.2000">
    <property type="entry name" value="Glycogen Phosphorylase B"/>
    <property type="match status" value="2"/>
</dbReference>
<dbReference type="Pfam" id="PF00534">
    <property type="entry name" value="Glycos_transf_1"/>
    <property type="match status" value="1"/>
</dbReference>
<dbReference type="GO" id="GO:0016758">
    <property type="term" value="F:hexosyltransferase activity"/>
    <property type="evidence" value="ECO:0007669"/>
    <property type="project" value="TreeGrafter"/>
</dbReference>
<dbReference type="PANTHER" id="PTHR45947">
    <property type="entry name" value="SULFOQUINOVOSYL TRANSFERASE SQD2"/>
    <property type="match status" value="1"/>
</dbReference>
<dbReference type="SUPFAM" id="SSF53756">
    <property type="entry name" value="UDP-Glycosyltransferase/glycogen phosphorylase"/>
    <property type="match status" value="1"/>
</dbReference>
<keyword evidence="6" id="KW-1185">Reference proteome</keyword>
<dbReference type="GO" id="GO:1901137">
    <property type="term" value="P:carbohydrate derivative biosynthetic process"/>
    <property type="evidence" value="ECO:0007669"/>
    <property type="project" value="UniProtKB-ARBA"/>
</dbReference>
<dbReference type="Proteomes" id="UP000515947">
    <property type="component" value="Chromosome"/>
</dbReference>
<keyword evidence="1" id="KW-0328">Glycosyltransferase</keyword>
<evidence type="ECO:0000259" key="4">
    <source>
        <dbReference type="Pfam" id="PF13439"/>
    </source>
</evidence>
<dbReference type="CDD" id="cd03801">
    <property type="entry name" value="GT4_PimA-like"/>
    <property type="match status" value="1"/>
</dbReference>
<dbReference type="AlphaFoldDB" id="A0A7G9RC41"/>
<feature type="domain" description="Glycosyl transferase family 1" evidence="3">
    <location>
        <begin position="183"/>
        <end position="342"/>
    </location>
</feature>
<gene>
    <name evidence="5" type="ORF">H9L09_01320</name>
</gene>
<dbReference type="Pfam" id="PF13439">
    <property type="entry name" value="Glyco_transf_4"/>
    <property type="match status" value="1"/>
</dbReference>
<evidence type="ECO:0000256" key="2">
    <source>
        <dbReference type="ARBA" id="ARBA00022679"/>
    </source>
</evidence>
<evidence type="ECO:0000256" key="1">
    <source>
        <dbReference type="ARBA" id="ARBA00022676"/>
    </source>
</evidence>
<organism evidence="5 6">
    <name type="scientific">Nocardioides mesophilus</name>
    <dbReference type="NCBI Taxonomy" id="433659"/>
    <lineage>
        <taxon>Bacteria</taxon>
        <taxon>Bacillati</taxon>
        <taxon>Actinomycetota</taxon>
        <taxon>Actinomycetes</taxon>
        <taxon>Propionibacteriales</taxon>
        <taxon>Nocardioidaceae</taxon>
        <taxon>Nocardioides</taxon>
    </lineage>
</organism>
<dbReference type="PANTHER" id="PTHR45947:SF3">
    <property type="entry name" value="SULFOQUINOVOSYL TRANSFERASE SQD2"/>
    <property type="match status" value="1"/>
</dbReference>
<evidence type="ECO:0000313" key="5">
    <source>
        <dbReference type="EMBL" id="QNN53166.1"/>
    </source>
</evidence>
<evidence type="ECO:0000259" key="3">
    <source>
        <dbReference type="Pfam" id="PF00534"/>
    </source>
</evidence>
<dbReference type="EMBL" id="CP060713">
    <property type="protein sequence ID" value="QNN53166.1"/>
    <property type="molecule type" value="Genomic_DNA"/>
</dbReference>
<accession>A0A7G9RC41</accession>
<dbReference type="InterPro" id="IPR050194">
    <property type="entry name" value="Glycosyltransferase_grp1"/>
</dbReference>
<dbReference type="InterPro" id="IPR028098">
    <property type="entry name" value="Glyco_trans_4-like_N"/>
</dbReference>
<proteinExistence type="predicted"/>
<dbReference type="KEGG" id="nmes:H9L09_01320"/>
<keyword evidence="2 5" id="KW-0808">Transferase</keyword>
<protein>
    <submittedName>
        <fullName evidence="5">Glycosyltransferase family 4 protein</fullName>
    </submittedName>
</protein>
<evidence type="ECO:0000313" key="6">
    <source>
        <dbReference type="Proteomes" id="UP000515947"/>
    </source>
</evidence>
<reference evidence="5 6" key="1">
    <citation type="submission" date="2020-08" db="EMBL/GenBank/DDBJ databases">
        <title>Genome sequence of Nocardioides mesophilus KACC 16243T.</title>
        <authorList>
            <person name="Hyun D.-W."/>
            <person name="Bae J.-W."/>
        </authorList>
    </citation>
    <scope>NUCLEOTIDE SEQUENCE [LARGE SCALE GENOMIC DNA]</scope>
    <source>
        <strain evidence="5 6">KACC 16243</strain>
    </source>
</reference>
<dbReference type="RefSeq" id="WP_187579008.1">
    <property type="nucleotide sequence ID" value="NZ_CP060713.1"/>
</dbReference>
<feature type="domain" description="Glycosyltransferase subfamily 4-like N-terminal" evidence="4">
    <location>
        <begin position="16"/>
        <end position="173"/>
    </location>
</feature>